<comment type="caution">
    <text evidence="1">The sequence shown here is derived from an EMBL/GenBank/DDBJ whole genome shotgun (WGS) entry which is preliminary data.</text>
</comment>
<accession>A0A7J7J8B6</accession>
<proteinExistence type="predicted"/>
<evidence type="ECO:0000313" key="2">
    <source>
        <dbReference type="Proteomes" id="UP000593567"/>
    </source>
</evidence>
<dbReference type="EMBL" id="VXIV02002883">
    <property type="protein sequence ID" value="KAF6022197.1"/>
    <property type="molecule type" value="Genomic_DNA"/>
</dbReference>
<dbReference type="Proteomes" id="UP000593567">
    <property type="component" value="Unassembled WGS sequence"/>
</dbReference>
<keyword evidence="2" id="KW-1185">Reference proteome</keyword>
<sequence length="159" mass="17854">MHTFLVTLKRDQLYFTLLGKEMSAFCRKNNSLTNRLDDALYHLLRLSDSTATSSSQSSPLTSNSSEVFSHVIDDTDQTMTETLGFKREHLSAQERMHLHGDRGVNGMSSNLTSPTSCDYSSAERRYASRSSSADSRLSCTCCPYGQHIQSVRISRDSRQ</sequence>
<gene>
    <name evidence="1" type="ORF">EB796_019501</name>
</gene>
<reference evidence="1" key="1">
    <citation type="submission" date="2020-06" db="EMBL/GenBank/DDBJ databases">
        <title>Draft genome of Bugula neritina, a colonial animal packing powerful symbionts and potential medicines.</title>
        <authorList>
            <person name="Rayko M."/>
        </authorList>
    </citation>
    <scope>NUCLEOTIDE SEQUENCE [LARGE SCALE GENOMIC DNA]</scope>
    <source>
        <strain evidence="1">Kwan_BN1</strain>
    </source>
</reference>
<dbReference type="AlphaFoldDB" id="A0A7J7J8B6"/>
<name>A0A7J7J8B6_BUGNE</name>
<organism evidence="1 2">
    <name type="scientific">Bugula neritina</name>
    <name type="common">Brown bryozoan</name>
    <name type="synonym">Sertularia neritina</name>
    <dbReference type="NCBI Taxonomy" id="10212"/>
    <lineage>
        <taxon>Eukaryota</taxon>
        <taxon>Metazoa</taxon>
        <taxon>Spiralia</taxon>
        <taxon>Lophotrochozoa</taxon>
        <taxon>Bryozoa</taxon>
        <taxon>Gymnolaemata</taxon>
        <taxon>Cheilostomatida</taxon>
        <taxon>Flustrina</taxon>
        <taxon>Buguloidea</taxon>
        <taxon>Bugulidae</taxon>
        <taxon>Bugula</taxon>
    </lineage>
</organism>
<protein>
    <submittedName>
        <fullName evidence="1">Uncharacterized protein</fullName>
    </submittedName>
</protein>
<evidence type="ECO:0000313" key="1">
    <source>
        <dbReference type="EMBL" id="KAF6022197.1"/>
    </source>
</evidence>